<sequence>MNEEIESSASASRYTAPPCPAAAIVHAHHDSVDGLLADFAFSLRKRGWKVCGVVQQQSGGEGKEHTLLIDLDNGASFPLFQRLGSGSTSCSLDSGGVAAASIVLRRALQDGADLTIANRFGALEAGGGGFADEMLALLSEGRPLLTVVADAYLLDWRWFTGGGAAELPASLPALETWFAGIAGGLRRQ</sequence>
<dbReference type="RefSeq" id="WP_004343896.1">
    <property type="nucleotide sequence ID" value="NZ_AMXE01000093.1"/>
</dbReference>
<gene>
    <name evidence="1" type="ORF">C666_16585</name>
</gene>
<dbReference type="EMBL" id="AMXE01000093">
    <property type="protein sequence ID" value="ENO84785.1"/>
    <property type="molecule type" value="Genomic_DNA"/>
</dbReference>
<proteinExistence type="predicted"/>
<name>N6XZU3_THAL4</name>
<protein>
    <submittedName>
        <fullName evidence="1">Molybdenum ABC transporter ATP-binding protein</fullName>
    </submittedName>
</protein>
<keyword evidence="1" id="KW-0547">Nucleotide-binding</keyword>
<organism evidence="1 2">
    <name type="scientific">Thauera linaloolentis (strain DSM 12138 / JCM 21573 / CCUG 41526 / CIP 105981 / IAM 15112 / NBRC 102519 / 47Lol)</name>
    <dbReference type="NCBI Taxonomy" id="1123367"/>
    <lineage>
        <taxon>Bacteria</taxon>
        <taxon>Pseudomonadati</taxon>
        <taxon>Pseudomonadota</taxon>
        <taxon>Betaproteobacteria</taxon>
        <taxon>Rhodocyclales</taxon>
        <taxon>Zoogloeaceae</taxon>
        <taxon>Thauera</taxon>
    </lineage>
</organism>
<accession>N6XZU3</accession>
<reference evidence="1 2" key="1">
    <citation type="submission" date="2012-09" db="EMBL/GenBank/DDBJ databases">
        <title>Draft Genome Sequences of 6 Strains from Genus Thauera.</title>
        <authorList>
            <person name="Liu B."/>
            <person name="Shapleigh J.P."/>
            <person name="Frostegard A.H."/>
        </authorList>
    </citation>
    <scope>NUCLEOTIDE SEQUENCE [LARGE SCALE GENOMIC DNA]</scope>
    <source>
        <strain evidence="2">47Lol / DSM 12138</strain>
    </source>
</reference>
<comment type="caution">
    <text evidence="1">The sequence shown here is derived from an EMBL/GenBank/DDBJ whole genome shotgun (WGS) entry which is preliminary data.</text>
</comment>
<dbReference type="AlphaFoldDB" id="N6XZU3"/>
<keyword evidence="2" id="KW-1185">Reference proteome</keyword>
<keyword evidence="1" id="KW-0067">ATP-binding</keyword>
<dbReference type="Proteomes" id="UP000013232">
    <property type="component" value="Unassembled WGS sequence"/>
</dbReference>
<dbReference type="eggNOG" id="COG1618">
    <property type="taxonomic scope" value="Bacteria"/>
</dbReference>
<evidence type="ECO:0000313" key="1">
    <source>
        <dbReference type="EMBL" id="ENO84785.1"/>
    </source>
</evidence>
<dbReference type="OrthoDB" id="6050629at2"/>
<dbReference type="STRING" id="1123367.GCA_000621305_00686"/>
<dbReference type="InterPro" id="IPR018912">
    <property type="entry name" value="DUF2478"/>
</dbReference>
<dbReference type="GO" id="GO:0005524">
    <property type="term" value="F:ATP binding"/>
    <property type="evidence" value="ECO:0007669"/>
    <property type="project" value="UniProtKB-KW"/>
</dbReference>
<evidence type="ECO:0000313" key="2">
    <source>
        <dbReference type="Proteomes" id="UP000013232"/>
    </source>
</evidence>
<dbReference type="Pfam" id="PF10649">
    <property type="entry name" value="DUF2478"/>
    <property type="match status" value="1"/>
</dbReference>